<gene>
    <name evidence="1" type="ORF">METZ01_LOCUS238107</name>
</gene>
<dbReference type="AlphaFoldDB" id="A0A382HEV1"/>
<reference evidence="1" key="1">
    <citation type="submission" date="2018-05" db="EMBL/GenBank/DDBJ databases">
        <authorList>
            <person name="Lanie J.A."/>
            <person name="Ng W.-L."/>
            <person name="Kazmierczak K.M."/>
            <person name="Andrzejewski T.M."/>
            <person name="Davidsen T.M."/>
            <person name="Wayne K.J."/>
            <person name="Tettelin H."/>
            <person name="Glass J.I."/>
            <person name="Rusch D."/>
            <person name="Podicherti R."/>
            <person name="Tsui H.-C.T."/>
            <person name="Winkler M.E."/>
        </authorList>
    </citation>
    <scope>NUCLEOTIDE SEQUENCE</scope>
</reference>
<accession>A0A382HEV1</accession>
<protein>
    <recommendedName>
        <fullName evidence="2">TonB-dependent receptor-like beta-barrel domain-containing protein</fullName>
    </recommendedName>
</protein>
<evidence type="ECO:0008006" key="2">
    <source>
        <dbReference type="Google" id="ProtNLM"/>
    </source>
</evidence>
<dbReference type="EMBL" id="UINC01060593">
    <property type="protein sequence ID" value="SVB85253.1"/>
    <property type="molecule type" value="Genomic_DNA"/>
</dbReference>
<proteinExistence type="predicted"/>
<organism evidence="1">
    <name type="scientific">marine metagenome</name>
    <dbReference type="NCBI Taxonomy" id="408172"/>
    <lineage>
        <taxon>unclassified sequences</taxon>
        <taxon>metagenomes</taxon>
        <taxon>ecological metagenomes</taxon>
    </lineage>
</organism>
<name>A0A382HEV1_9ZZZZ</name>
<feature type="non-terminal residue" evidence="1">
    <location>
        <position position="1"/>
    </location>
</feature>
<evidence type="ECO:0000313" key="1">
    <source>
        <dbReference type="EMBL" id="SVB85253.1"/>
    </source>
</evidence>
<sequence length="111" mass="13073">YTTEYIGVRTSFENNARKPATYNVDMKSYYNFTLFNRYQISTHINIYNLFDIRNELTVYNDTGRSTYSLLPTYTPQTSGPGFNTLDEYLVRPDYYSRPRQVKIGFSLGLMQ</sequence>